<dbReference type="EMBL" id="JBHTAS010000001">
    <property type="protein sequence ID" value="MFC7142150.1"/>
    <property type="molecule type" value="Genomic_DNA"/>
</dbReference>
<feature type="compositionally biased region" description="Polar residues" evidence="1">
    <location>
        <begin position="297"/>
        <end position="308"/>
    </location>
</feature>
<evidence type="ECO:0000313" key="4">
    <source>
        <dbReference type="EMBL" id="MFC7142150.1"/>
    </source>
</evidence>
<feature type="compositionally biased region" description="Low complexity" evidence="1">
    <location>
        <begin position="156"/>
        <end position="179"/>
    </location>
</feature>
<organism evidence="4 5">
    <name type="scientific">Halosimplex aquaticum</name>
    <dbReference type="NCBI Taxonomy" id="3026162"/>
    <lineage>
        <taxon>Archaea</taxon>
        <taxon>Methanobacteriati</taxon>
        <taxon>Methanobacteriota</taxon>
        <taxon>Stenosarchaea group</taxon>
        <taxon>Halobacteria</taxon>
        <taxon>Halobacteriales</taxon>
        <taxon>Haloarculaceae</taxon>
        <taxon>Halosimplex</taxon>
    </lineage>
</organism>
<keyword evidence="2" id="KW-0472">Membrane</keyword>
<feature type="domain" description="DUF6199" evidence="3">
    <location>
        <begin position="350"/>
        <end position="413"/>
    </location>
</feature>
<feature type="transmembrane region" description="Helical" evidence="2">
    <location>
        <begin position="391"/>
        <end position="412"/>
    </location>
</feature>
<dbReference type="RefSeq" id="WP_382261817.1">
    <property type="nucleotide sequence ID" value="NZ_JBHTAS010000001.1"/>
</dbReference>
<name>A0ABD5Y9W3_9EURY</name>
<dbReference type="Pfam" id="PF19701">
    <property type="entry name" value="DUF6199"/>
    <property type="match status" value="1"/>
</dbReference>
<feature type="compositionally biased region" description="Polar residues" evidence="1">
    <location>
        <begin position="140"/>
        <end position="155"/>
    </location>
</feature>
<feature type="region of interest" description="Disordered" evidence="1">
    <location>
        <begin position="137"/>
        <end position="190"/>
    </location>
</feature>
<comment type="caution">
    <text evidence="4">The sequence shown here is derived from an EMBL/GenBank/DDBJ whole genome shotgun (WGS) entry which is preliminary data.</text>
</comment>
<gene>
    <name evidence="4" type="ORF">ACFQMA_20220</name>
</gene>
<dbReference type="Proteomes" id="UP001596432">
    <property type="component" value="Unassembled WGS sequence"/>
</dbReference>
<evidence type="ECO:0000259" key="3">
    <source>
        <dbReference type="Pfam" id="PF19701"/>
    </source>
</evidence>
<proteinExistence type="predicted"/>
<reference evidence="4 5" key="1">
    <citation type="journal article" date="2019" name="Int. J. Syst. Evol. Microbiol.">
        <title>The Global Catalogue of Microorganisms (GCM) 10K type strain sequencing project: providing services to taxonomists for standard genome sequencing and annotation.</title>
        <authorList>
            <consortium name="The Broad Institute Genomics Platform"/>
            <consortium name="The Broad Institute Genome Sequencing Center for Infectious Disease"/>
            <person name="Wu L."/>
            <person name="Ma J."/>
        </authorList>
    </citation>
    <scope>NUCLEOTIDE SEQUENCE [LARGE SCALE GENOMIC DNA]</scope>
    <source>
        <strain evidence="4 5">XZYJT29</strain>
    </source>
</reference>
<dbReference type="AlphaFoldDB" id="A0ABD5Y9W3"/>
<protein>
    <recommendedName>
        <fullName evidence="3">DUF6199 domain-containing protein</fullName>
    </recommendedName>
</protein>
<sequence length="416" mass="42062">MSSPPRRTAAVRYGIVCLLAVSVVATVGAAAADASSQAAGADRSTPLSCEYDDYTPPRLGGEWTATFEDGLAADSQARWDGGRIVQVGVGGDCSLFVADGRTAMLPNVTVNGTRGVVTGTVDLGADGQLRFVDAAAGSGPSVTGSPVATATARSPESTVSTASAASTASTASGRAETGTKTVASDPPADGAVTEANATALVIANDGPDFSTTAVVSVGNRSENVSLPSGRFFDVAVQRKSNGTVRVAVWAPDDSWDREWDARFEDAGTAAWRPGLHGRAFLDGIAVGVSEADDAQPGSGSPAGQQDSASPDDEDDEWPGPGTWPGGADPPDEREEPGGDGESGGGSIFAGLLLTVFGALGVKFAYGFALLGEQLDAIGSRRRASEVEPAEWNVALTRIGSGLVALVGLYLLATGLL</sequence>
<keyword evidence="2" id="KW-1133">Transmembrane helix</keyword>
<evidence type="ECO:0000256" key="2">
    <source>
        <dbReference type="SAM" id="Phobius"/>
    </source>
</evidence>
<feature type="compositionally biased region" description="Acidic residues" evidence="1">
    <location>
        <begin position="329"/>
        <end position="338"/>
    </location>
</feature>
<evidence type="ECO:0000313" key="5">
    <source>
        <dbReference type="Proteomes" id="UP001596432"/>
    </source>
</evidence>
<dbReference type="InterPro" id="IPR045679">
    <property type="entry name" value="DUF6199"/>
</dbReference>
<feature type="transmembrane region" description="Helical" evidence="2">
    <location>
        <begin position="347"/>
        <end position="370"/>
    </location>
</feature>
<feature type="region of interest" description="Disordered" evidence="1">
    <location>
        <begin position="290"/>
        <end position="343"/>
    </location>
</feature>
<evidence type="ECO:0000256" key="1">
    <source>
        <dbReference type="SAM" id="MobiDB-lite"/>
    </source>
</evidence>
<keyword evidence="5" id="KW-1185">Reference proteome</keyword>
<accession>A0ABD5Y9W3</accession>
<keyword evidence="2" id="KW-0812">Transmembrane</keyword>